<reference evidence="1 2" key="1">
    <citation type="journal article" date="2014" name="Genome Announc.">
        <title>Draft genome sequence of Sclerotinia borealis, a psychrophilic plant pathogenic fungus.</title>
        <authorList>
            <person name="Mardanov A.V."/>
            <person name="Beletsky A.V."/>
            <person name="Kadnikov V.V."/>
            <person name="Ignatov A.N."/>
            <person name="Ravin N.V."/>
        </authorList>
    </citation>
    <scope>NUCLEOTIDE SEQUENCE [LARGE SCALE GENOMIC DNA]</scope>
    <source>
        <strain evidence="2">F-4157</strain>
    </source>
</reference>
<dbReference type="EMBL" id="AYSA01000424">
    <property type="protein sequence ID" value="ESZ92121.1"/>
    <property type="molecule type" value="Genomic_DNA"/>
</dbReference>
<sequence length="287" mass="31659">MFNDIVDGCDKDEIDKHGGSYTYIKSGNPNKALVAEMIPIGSIRKGETQCADMNGHYSTPRDDDNSGGPTVNAAIGQWCSDNAGSRVDWLVYKDVSWRFPINNLKVPDRSSFFLHANLNHDRCYGKTKQEIFNKNQCIQALHDGMDRCDDKKTRTHGHTTAVGCIDYSIVLSGITRDGSTPWEASPKFPPPEFEADLGGVDTTPSCANGQAGRPISDSDLDKAIDGFCKDGAEIKGYGKYGEYMNDFPPEGQPQFYNDDLYKMHLTMGAETVENGGPVPYKNMGWCK</sequence>
<proteinExistence type="predicted"/>
<dbReference type="OrthoDB" id="3486308at2759"/>
<protein>
    <submittedName>
        <fullName evidence="1">Uncharacterized protein</fullName>
    </submittedName>
</protein>
<dbReference type="Proteomes" id="UP000019487">
    <property type="component" value="Unassembled WGS sequence"/>
</dbReference>
<evidence type="ECO:0000313" key="2">
    <source>
        <dbReference type="Proteomes" id="UP000019487"/>
    </source>
</evidence>
<keyword evidence="2" id="KW-1185">Reference proteome</keyword>
<evidence type="ECO:0000313" key="1">
    <source>
        <dbReference type="EMBL" id="ESZ92121.1"/>
    </source>
</evidence>
<gene>
    <name evidence="1" type="ORF">SBOR_7500</name>
</gene>
<organism evidence="1 2">
    <name type="scientific">Sclerotinia borealis (strain F-4128)</name>
    <dbReference type="NCBI Taxonomy" id="1432307"/>
    <lineage>
        <taxon>Eukaryota</taxon>
        <taxon>Fungi</taxon>
        <taxon>Dikarya</taxon>
        <taxon>Ascomycota</taxon>
        <taxon>Pezizomycotina</taxon>
        <taxon>Leotiomycetes</taxon>
        <taxon>Helotiales</taxon>
        <taxon>Sclerotiniaceae</taxon>
        <taxon>Sclerotinia</taxon>
    </lineage>
</organism>
<dbReference type="AlphaFoldDB" id="W9C8D3"/>
<accession>W9C8D3</accession>
<name>W9C8D3_SCLBF</name>
<dbReference type="HOGENOM" id="CLU_970315_0_0_1"/>
<comment type="caution">
    <text evidence="1">The sequence shown here is derived from an EMBL/GenBank/DDBJ whole genome shotgun (WGS) entry which is preliminary data.</text>
</comment>